<accession>A0A1V8S7L0</accession>
<feature type="compositionally biased region" description="Polar residues" evidence="2">
    <location>
        <begin position="351"/>
        <end position="362"/>
    </location>
</feature>
<evidence type="ECO:0000313" key="3">
    <source>
        <dbReference type="EMBL" id="OQN95188.1"/>
    </source>
</evidence>
<dbReference type="Gene3D" id="3.90.20.10">
    <property type="match status" value="1"/>
</dbReference>
<evidence type="ECO:0000313" key="4">
    <source>
        <dbReference type="Proteomes" id="UP000192596"/>
    </source>
</evidence>
<dbReference type="InParanoid" id="A0A1V8S7L0"/>
<feature type="compositionally biased region" description="Basic and acidic residues" evidence="2">
    <location>
        <begin position="322"/>
        <end position="333"/>
    </location>
</feature>
<feature type="region of interest" description="Disordered" evidence="2">
    <location>
        <begin position="277"/>
        <end position="376"/>
    </location>
</feature>
<dbReference type="STRING" id="1507870.A0A1V8S7L0"/>
<reference evidence="4" key="1">
    <citation type="submission" date="2017-03" db="EMBL/GenBank/DDBJ databases">
        <title>Genomes of endolithic fungi from Antarctica.</title>
        <authorList>
            <person name="Coleine C."/>
            <person name="Masonjones S."/>
            <person name="Stajich J.E."/>
        </authorList>
    </citation>
    <scope>NUCLEOTIDE SEQUENCE [LARGE SCALE GENOMIC DNA]</scope>
    <source>
        <strain evidence="4">CCFEE 5527</strain>
    </source>
</reference>
<keyword evidence="4" id="KW-1185">Reference proteome</keyword>
<protein>
    <submittedName>
        <fullName evidence="3">Uncharacterized protein</fullName>
    </submittedName>
</protein>
<dbReference type="OrthoDB" id="5409483at2759"/>
<dbReference type="AlphaFoldDB" id="A0A1V8S7L0"/>
<feature type="region of interest" description="Disordered" evidence="2">
    <location>
        <begin position="1"/>
        <end position="44"/>
    </location>
</feature>
<gene>
    <name evidence="3" type="ORF">B0A48_18897</name>
</gene>
<feature type="compositionally biased region" description="Low complexity" evidence="2">
    <location>
        <begin position="8"/>
        <end position="25"/>
    </location>
</feature>
<keyword evidence="1" id="KW-0175">Coiled coil</keyword>
<name>A0A1V8S7L0_9PEZI</name>
<dbReference type="EMBL" id="NAJO01000136">
    <property type="protein sequence ID" value="OQN95188.1"/>
    <property type="molecule type" value="Genomic_DNA"/>
</dbReference>
<evidence type="ECO:0000256" key="1">
    <source>
        <dbReference type="SAM" id="Coils"/>
    </source>
</evidence>
<evidence type="ECO:0000256" key="2">
    <source>
        <dbReference type="SAM" id="MobiDB-lite"/>
    </source>
</evidence>
<organism evidence="3 4">
    <name type="scientific">Cryoendolithus antarcticus</name>
    <dbReference type="NCBI Taxonomy" id="1507870"/>
    <lineage>
        <taxon>Eukaryota</taxon>
        <taxon>Fungi</taxon>
        <taxon>Dikarya</taxon>
        <taxon>Ascomycota</taxon>
        <taxon>Pezizomycotina</taxon>
        <taxon>Dothideomycetes</taxon>
        <taxon>Dothideomycetidae</taxon>
        <taxon>Cladosporiales</taxon>
        <taxon>Cladosporiaceae</taxon>
        <taxon>Cryoendolithus</taxon>
    </lineage>
</organism>
<sequence>MPVAGNQSVQRSSSGGSDASSTGVVHSVLLEDGPNSSSSGSDGEWLASINPTVQDILRELQVLRRARQIDFRSLHGELQEQRTQTNERFDKVLQELQEQRTQTNQRFEQTNERFDKVLQELKEQRTQTKHIRSELQSLKEDTKAQQANRGATRIHNSIQPVGRYDATKDLISMPDQFPVRVHEFLRLKLRMNWKVLASLLRFYDAKSWFDWGLISYDESSEEILAPRHRTLDEAVEFAPGHALQELAIHIGLDYDKIMTNHAEDEKVQQHRATYAKRLLPEGSRPAKREKQTEAAVQERQQIARVETPQPKDTSPAPSSERIGWDGRDTEDRTPSSGNFRARDAAGKRRTLSPTSVATSPNAQLPIRKNLRTKESS</sequence>
<proteinExistence type="predicted"/>
<dbReference type="Proteomes" id="UP000192596">
    <property type="component" value="Unassembled WGS sequence"/>
</dbReference>
<feature type="coiled-coil region" evidence="1">
    <location>
        <begin position="86"/>
        <end position="141"/>
    </location>
</feature>
<comment type="caution">
    <text evidence="3">The sequence shown here is derived from an EMBL/GenBank/DDBJ whole genome shotgun (WGS) entry which is preliminary data.</text>
</comment>